<evidence type="ECO:0000259" key="1">
    <source>
        <dbReference type="Pfam" id="PF01869"/>
    </source>
</evidence>
<name>A0A2M8ZCD8_9FIRM</name>
<dbReference type="GO" id="GO:0016301">
    <property type="term" value="F:kinase activity"/>
    <property type="evidence" value="ECO:0007669"/>
    <property type="project" value="UniProtKB-KW"/>
</dbReference>
<dbReference type="CDD" id="cd24007">
    <property type="entry name" value="ASKHA_NBD_eukNAGK-like"/>
    <property type="match status" value="1"/>
</dbReference>
<organism evidence="2 3">
    <name type="scientific">[Clostridium] celerecrescens 18A</name>
    <dbReference type="NCBI Taxonomy" id="1286362"/>
    <lineage>
        <taxon>Bacteria</taxon>
        <taxon>Bacillati</taxon>
        <taxon>Bacillota</taxon>
        <taxon>Clostridia</taxon>
        <taxon>Lachnospirales</taxon>
        <taxon>Lachnospiraceae</taxon>
        <taxon>Lacrimispora</taxon>
    </lineage>
</organism>
<dbReference type="PANTHER" id="PTHR43190">
    <property type="entry name" value="N-ACETYL-D-GLUCOSAMINE KINASE"/>
    <property type="match status" value="1"/>
</dbReference>
<proteinExistence type="predicted"/>
<evidence type="ECO:0000313" key="3">
    <source>
        <dbReference type="Proteomes" id="UP000231092"/>
    </source>
</evidence>
<dbReference type="Pfam" id="PF01869">
    <property type="entry name" value="BcrAD_BadFG"/>
    <property type="match status" value="1"/>
</dbReference>
<dbReference type="EMBL" id="PGET01000001">
    <property type="protein sequence ID" value="PJJ31100.1"/>
    <property type="molecule type" value="Genomic_DNA"/>
</dbReference>
<dbReference type="Proteomes" id="UP000231092">
    <property type="component" value="Unassembled WGS sequence"/>
</dbReference>
<comment type="caution">
    <text evidence="2">The sequence shown here is derived from an EMBL/GenBank/DDBJ whole genome shotgun (WGS) entry which is preliminary data.</text>
</comment>
<dbReference type="PANTHER" id="PTHR43190:SF3">
    <property type="entry name" value="N-ACETYL-D-GLUCOSAMINE KINASE"/>
    <property type="match status" value="1"/>
</dbReference>
<protein>
    <submittedName>
        <fullName evidence="2">N-acetylglucosamine kinase-like BadF-type ATPase</fullName>
    </submittedName>
</protein>
<keyword evidence="2" id="KW-0808">Transferase</keyword>
<feature type="domain" description="ATPase BadF/BadG/BcrA/BcrD type" evidence="1">
    <location>
        <begin position="7"/>
        <end position="296"/>
    </location>
</feature>
<gene>
    <name evidence="2" type="ORF">H171_4739</name>
</gene>
<dbReference type="OrthoDB" id="9772633at2"/>
<accession>A0A2M8ZCD8</accession>
<dbReference type="RefSeq" id="WP_100307266.1">
    <property type="nucleotide sequence ID" value="NZ_PGET01000001.1"/>
</dbReference>
<dbReference type="AlphaFoldDB" id="A0A2M8ZCD8"/>
<evidence type="ECO:0000313" key="2">
    <source>
        <dbReference type="EMBL" id="PJJ31100.1"/>
    </source>
</evidence>
<sequence>MNRPFVIGMDGGGTSTTVMVAGLHGDLLKSFRLGPLNINGQSREAAEHTLMDLKRELETSGMNMSDCRGICIGAAGISNRDTAELLNRNLKQQGMQGVIRLVGDHETALAGALEDPAGVILIAGTGSICYGINETGAKFRAGGYGHIIDDAGSAYAIGRDILKAVVRSSDGRQGQTVLKEITFRYLKMDSVEDLITWLYQPGRSKKEIAALAPLLEEGIREKDSASAGILDHCGEELAELAGAVLTHFQSPVPLVVSGSVLIKNDEIYRLFCEKAKERFPQLEIIKMRGEAAQGAVRIILRETAERNGYETIPGN</sequence>
<dbReference type="InterPro" id="IPR052519">
    <property type="entry name" value="Euk-type_GlcNAc_Kinase"/>
</dbReference>
<keyword evidence="2" id="KW-0418">Kinase</keyword>
<reference evidence="2 3" key="1">
    <citation type="submission" date="2017-11" db="EMBL/GenBank/DDBJ databases">
        <title>Understudied soil microbes with underappreciated capabilities: Untangling the Clostridium saccharolyticum group.</title>
        <authorList>
            <person name="Leschine S."/>
        </authorList>
    </citation>
    <scope>NUCLEOTIDE SEQUENCE [LARGE SCALE GENOMIC DNA]</scope>
    <source>
        <strain evidence="2 3">18A</strain>
    </source>
</reference>
<dbReference type="InterPro" id="IPR002731">
    <property type="entry name" value="ATPase_BadF"/>
</dbReference>
<dbReference type="SUPFAM" id="SSF53067">
    <property type="entry name" value="Actin-like ATPase domain"/>
    <property type="match status" value="2"/>
</dbReference>
<dbReference type="InterPro" id="IPR043129">
    <property type="entry name" value="ATPase_NBD"/>
</dbReference>
<dbReference type="Gene3D" id="3.30.420.40">
    <property type="match status" value="2"/>
</dbReference>